<feature type="region of interest" description="Disordered" evidence="1">
    <location>
        <begin position="225"/>
        <end position="315"/>
    </location>
</feature>
<feature type="compositionally biased region" description="Acidic residues" evidence="1">
    <location>
        <begin position="99"/>
        <end position="109"/>
    </location>
</feature>
<feature type="region of interest" description="Disordered" evidence="1">
    <location>
        <begin position="1"/>
        <end position="171"/>
    </location>
</feature>
<proteinExistence type="predicted"/>
<dbReference type="Proteomes" id="UP001165083">
    <property type="component" value="Unassembled WGS sequence"/>
</dbReference>
<dbReference type="EMBL" id="BSXW01000422">
    <property type="protein sequence ID" value="GMF21915.1"/>
    <property type="molecule type" value="Genomic_DNA"/>
</dbReference>
<reference evidence="2" key="1">
    <citation type="submission" date="2023-04" db="EMBL/GenBank/DDBJ databases">
        <title>Phytophthora lilii NBRC 32176.</title>
        <authorList>
            <person name="Ichikawa N."/>
            <person name="Sato H."/>
            <person name="Tonouchi N."/>
        </authorList>
    </citation>
    <scope>NUCLEOTIDE SEQUENCE</scope>
    <source>
        <strain evidence="2">NBRC 32176</strain>
    </source>
</reference>
<evidence type="ECO:0000256" key="1">
    <source>
        <dbReference type="SAM" id="MobiDB-lite"/>
    </source>
</evidence>
<feature type="compositionally biased region" description="Basic and acidic residues" evidence="1">
    <location>
        <begin position="117"/>
        <end position="130"/>
    </location>
</feature>
<accession>A0A9W6TYT8</accession>
<dbReference type="OrthoDB" id="112943at2759"/>
<keyword evidence="3" id="KW-1185">Reference proteome</keyword>
<comment type="caution">
    <text evidence="2">The sequence shown here is derived from an EMBL/GenBank/DDBJ whole genome shotgun (WGS) entry which is preliminary data.</text>
</comment>
<name>A0A9W6TYT8_9STRA</name>
<gene>
    <name evidence="2" type="ORF">Plil01_000868600</name>
</gene>
<feature type="compositionally biased region" description="Low complexity" evidence="1">
    <location>
        <begin position="251"/>
        <end position="264"/>
    </location>
</feature>
<protein>
    <submittedName>
        <fullName evidence="2">Unnamed protein product</fullName>
    </submittedName>
</protein>
<feature type="region of interest" description="Disordered" evidence="1">
    <location>
        <begin position="387"/>
        <end position="407"/>
    </location>
</feature>
<organism evidence="2 3">
    <name type="scientific">Phytophthora lilii</name>
    <dbReference type="NCBI Taxonomy" id="2077276"/>
    <lineage>
        <taxon>Eukaryota</taxon>
        <taxon>Sar</taxon>
        <taxon>Stramenopiles</taxon>
        <taxon>Oomycota</taxon>
        <taxon>Peronosporomycetes</taxon>
        <taxon>Peronosporales</taxon>
        <taxon>Peronosporaceae</taxon>
        <taxon>Phytophthora</taxon>
    </lineage>
</organism>
<feature type="compositionally biased region" description="Polar residues" evidence="1">
    <location>
        <begin position="388"/>
        <end position="407"/>
    </location>
</feature>
<feature type="region of interest" description="Disordered" evidence="1">
    <location>
        <begin position="335"/>
        <end position="365"/>
    </location>
</feature>
<evidence type="ECO:0000313" key="3">
    <source>
        <dbReference type="Proteomes" id="UP001165083"/>
    </source>
</evidence>
<dbReference type="AlphaFoldDB" id="A0A9W6TYT8"/>
<feature type="compositionally biased region" description="Basic and acidic residues" evidence="1">
    <location>
        <begin position="292"/>
        <end position="302"/>
    </location>
</feature>
<feature type="compositionally biased region" description="Acidic residues" evidence="1">
    <location>
        <begin position="61"/>
        <end position="71"/>
    </location>
</feature>
<evidence type="ECO:0000313" key="2">
    <source>
        <dbReference type="EMBL" id="GMF21915.1"/>
    </source>
</evidence>
<sequence>MERVPGSMDDSGFHRESQEGVQVKIEPREEASSDLGSTTMPLNEPRSADRQSPGRNSVDGYEGDLVTDPDLEEKPQPPPHVPSGTPADLVPQRDPLTKEEEDEDYAEEDQGSRVRWRRSEGVQDPVDRGRSGAGVPPEGATRVPDPRSSDADHEPSSDRRSKWTRDLPFGRIQQTARSQGLVQLIKEAGLVAGVFEPDNLFDLDLNVIQISTQDLFDRLQILVGGTPRIPDPEPSPQIGTTETRTASSHYASAAESVESGSESSTEPRRMSLGPSGVAMLGARSQITRPSRTRADPQKKAESSPDPAPVGASSGDSIGRLELYFRSAMSKLLREEGVTVANPTPDPATNDGSRDVEMESVGFSESDWEFDPDDLDFVPTARAAVESTAAGSAGSSLIQQFGSRRSLI</sequence>
<feature type="compositionally biased region" description="Basic and acidic residues" evidence="1">
    <location>
        <begin position="144"/>
        <end position="165"/>
    </location>
</feature>
<feature type="compositionally biased region" description="Polar residues" evidence="1">
    <location>
        <begin position="237"/>
        <end position="250"/>
    </location>
</feature>